<dbReference type="Gene3D" id="1.10.10.1600">
    <property type="entry name" value="Bacterial DNA polymerase III alpha subunit, thumb domain"/>
    <property type="match status" value="1"/>
</dbReference>
<dbReference type="EMBL" id="LANP01000009">
    <property type="protein sequence ID" value="KJV56445.1"/>
    <property type="molecule type" value="Genomic_DNA"/>
</dbReference>
<dbReference type="OrthoDB" id="9803237at2"/>
<dbReference type="InterPro" id="IPR004805">
    <property type="entry name" value="DnaE2/DnaE/PolC"/>
</dbReference>
<dbReference type="EC" id="2.7.7.7" evidence="2"/>
<dbReference type="AlphaFoldDB" id="A0A0F3ML22"/>
<dbReference type="Gene3D" id="1.10.150.870">
    <property type="match status" value="1"/>
</dbReference>
<dbReference type="GO" id="GO:0003676">
    <property type="term" value="F:nucleic acid binding"/>
    <property type="evidence" value="ECO:0007669"/>
    <property type="project" value="InterPro"/>
</dbReference>
<reference evidence="10 11" key="1">
    <citation type="submission" date="2015-02" db="EMBL/GenBank/DDBJ databases">
        <title>Genome Sequencing of Rickettsiales.</title>
        <authorList>
            <person name="Daugherty S.C."/>
            <person name="Su Q."/>
            <person name="Abolude K."/>
            <person name="Beier-Sexton M."/>
            <person name="Carlyon J.A."/>
            <person name="Carter R."/>
            <person name="Day N.P."/>
            <person name="Dumler S.J."/>
            <person name="Dyachenko V."/>
            <person name="Godinez A."/>
            <person name="Kurtti T.J."/>
            <person name="Lichay M."/>
            <person name="Mullins K.E."/>
            <person name="Ott S."/>
            <person name="Pappas-Brown V."/>
            <person name="Paris D.H."/>
            <person name="Patel P."/>
            <person name="Richards A.L."/>
            <person name="Sadzewicz L."/>
            <person name="Sears K."/>
            <person name="Seidman D."/>
            <person name="Sengamalay N."/>
            <person name="Stenos J."/>
            <person name="Tallon L.J."/>
            <person name="Vincent G."/>
            <person name="Fraser C.M."/>
            <person name="Munderloh U."/>
            <person name="Dunning-Hotopp J.C."/>
        </authorList>
    </citation>
    <scope>NUCLEOTIDE SEQUENCE [LARGE SCALE GENOMIC DNA]</scope>
    <source>
        <strain evidence="10 11">Fuller</strain>
    </source>
</reference>
<evidence type="ECO:0000256" key="4">
    <source>
        <dbReference type="ARBA" id="ARBA00022679"/>
    </source>
</evidence>
<comment type="catalytic activity">
    <reaction evidence="8">
        <text>DNA(n) + a 2'-deoxyribonucleoside 5'-triphosphate = DNA(n+1) + diphosphate</text>
        <dbReference type="Rhea" id="RHEA:22508"/>
        <dbReference type="Rhea" id="RHEA-COMP:17339"/>
        <dbReference type="Rhea" id="RHEA-COMP:17340"/>
        <dbReference type="ChEBI" id="CHEBI:33019"/>
        <dbReference type="ChEBI" id="CHEBI:61560"/>
        <dbReference type="ChEBI" id="CHEBI:173112"/>
        <dbReference type="EC" id="2.7.7.7"/>
    </reaction>
</comment>
<dbReference type="Pfam" id="PF17657">
    <property type="entry name" value="DNA_pol3_finger"/>
    <property type="match status" value="1"/>
</dbReference>
<evidence type="ECO:0000313" key="11">
    <source>
        <dbReference type="Proteomes" id="UP000033616"/>
    </source>
</evidence>
<evidence type="ECO:0000256" key="3">
    <source>
        <dbReference type="ARBA" id="ARBA00019114"/>
    </source>
</evidence>
<sequence length="1235" mass="141512">MTAKFVHLRVRSSYSLLESALSIQAILSLSQEHEMQAVALTDNSNLFGSLEFALAAVKLGIQPIHGIILNIQYYDQSNNKKYSEILLIAQNKTGYQNLLKLASFPYIKNDRTIVNHITLDDLFTYSEGIIVLSSYFYGIIGNLLFEKNFILAEDYAKKFKKVFDSRFYFEINRITSKQIYSIEEDYVQLAQKLNIPLVATNNVLFDKGQNYATHEVLMKICNDSLEEDKFRINNQCYFKSPKEMIETFWDLPQAVENTVYLTQRISFMLEAKEPLLPKFAKDADEENKLIRQLSEEGLLQKLDLQFHNCSTDEFKDKKKIYFDRLNYELSVICSMNFSGYFLIVADFIKWSKKNNISVNPRGSGAASVVAWGLGITNLDPIKFGLLFERFLNPERVSMPDFDIDFCQERRLEVINYVRQKYGESRVGQIITFGKMQAKAVVKDVARVLGLSYHYANYITSLIPFNAISPVTLKEAIKTVNELKNANEGQDLYNFEALINLDARYLRLINKWKTQNHVKIQQILNNIEDKQLKNLILDSKEQGYINIIRSECIYQKIINYCQRLNLDNLAAEFEQMWDEYQDLISTRKAQIQNVIKTALDLEGLHRHVSVHAAGIVICQQDLIETIALYKDKNSEIPVVQYSMKYLEAAGLIKFDFLGLQTLTIISKCLELLRNKNINFEINSLEFDDKLTYKLLSSGKTIGVFQFESSGMQDALKRLKPDCIEDLIALGALYRPGPMDNLRIYIDCKHGKSQPKYLHSKLEPILKETYGTVIYQEQVMEIARVLAKYTLSKADLLRQAMAKKIKTEMENQKVIFVNGAIDNGVSKEQAESIFSEVEKFAGYGFNKSHAAIYAVVSYQTAYLKANYPTEFLVACLNLDINDHDKIGLFIQEAKELGIKVIPPNINKSEEYFTISQDNAIIFALGAIKNVTPSVGKMIVKERLRKGQFKNILDFVVRTTSYDINKKVLENLIHAGSFDDCHQPINRHQLFANIDRLNNYAVSQHHEENIHQFSFITSTVEDIINYVPKYSLHEKAMKEFEVLGSFLTCHPISSQCESLLVNHGVINSRYLSTELESGSRKIIRIAGVVQKKNSRMSAKGKFNIIKLSDRYGTSEIKIFDEEILRKYGSLLEIGSLVIAKCDVFKDEGGIRIVATEFKDIETIKNDINKNLQLVIDHEQDLIEVIKVVTSNNSTEGNTEINIALPFFNQIFKVIITVKLKHSLNIDQIISLNKFNRND</sequence>
<comment type="caution">
    <text evidence="10">The sequence shown here is derived from an EMBL/GenBank/DDBJ whole genome shotgun (WGS) entry which is preliminary data.</text>
</comment>
<dbReference type="Pfam" id="PF14579">
    <property type="entry name" value="HHH_6"/>
    <property type="match status" value="1"/>
</dbReference>
<dbReference type="InterPro" id="IPR004013">
    <property type="entry name" value="PHP_dom"/>
</dbReference>
<evidence type="ECO:0000256" key="6">
    <source>
        <dbReference type="ARBA" id="ARBA00022705"/>
    </source>
</evidence>
<organism evidence="10 11">
    <name type="scientific">Orientia chuto str. Dubai</name>
    <dbReference type="NCBI Taxonomy" id="1359168"/>
    <lineage>
        <taxon>Bacteria</taxon>
        <taxon>Pseudomonadati</taxon>
        <taxon>Pseudomonadota</taxon>
        <taxon>Alphaproteobacteria</taxon>
        <taxon>Rickettsiales</taxon>
        <taxon>Rickettsiaceae</taxon>
        <taxon>Rickettsieae</taxon>
        <taxon>Orientia</taxon>
    </lineage>
</organism>
<dbReference type="SMART" id="SM00481">
    <property type="entry name" value="POLIIIAc"/>
    <property type="match status" value="1"/>
</dbReference>
<dbReference type="PANTHER" id="PTHR32294">
    <property type="entry name" value="DNA POLYMERASE III SUBUNIT ALPHA"/>
    <property type="match status" value="1"/>
</dbReference>
<dbReference type="InterPro" id="IPR004365">
    <property type="entry name" value="NA-bd_OB_tRNA"/>
</dbReference>
<keyword evidence="5 10" id="KW-0548">Nucleotidyltransferase</keyword>
<dbReference type="SUPFAM" id="SSF89550">
    <property type="entry name" value="PHP domain-like"/>
    <property type="match status" value="1"/>
</dbReference>
<dbReference type="Pfam" id="PF07733">
    <property type="entry name" value="DNA_pol3_alpha"/>
    <property type="match status" value="2"/>
</dbReference>
<dbReference type="STRING" id="1359168.OCHUTO_0457"/>
<protein>
    <recommendedName>
        <fullName evidence="3">DNA polymerase III subunit alpha</fullName>
        <ecNumber evidence="2">2.7.7.7</ecNumber>
    </recommendedName>
</protein>
<feature type="domain" description="Polymerase/histidinol phosphatase N-terminal" evidence="9">
    <location>
        <begin position="6"/>
        <end position="73"/>
    </location>
</feature>
<evidence type="ECO:0000256" key="7">
    <source>
        <dbReference type="ARBA" id="ARBA00022932"/>
    </source>
</evidence>
<dbReference type="InterPro" id="IPR041931">
    <property type="entry name" value="DNA_pol3_alpha_thumb_dom"/>
</dbReference>
<dbReference type="RefSeq" id="WP_045797173.1">
    <property type="nucleotide sequence ID" value="NZ_LANP01000009.1"/>
</dbReference>
<dbReference type="PATRIC" id="fig|1359168.3.peg.1227"/>
<dbReference type="PANTHER" id="PTHR32294:SF0">
    <property type="entry name" value="DNA POLYMERASE III SUBUNIT ALPHA"/>
    <property type="match status" value="1"/>
</dbReference>
<dbReference type="GO" id="GO:0003887">
    <property type="term" value="F:DNA-directed DNA polymerase activity"/>
    <property type="evidence" value="ECO:0007669"/>
    <property type="project" value="UniProtKB-KW"/>
</dbReference>
<keyword evidence="6" id="KW-0235">DNA replication</keyword>
<name>A0A0F3ML22_9RICK</name>
<accession>A0A0F3ML22</accession>
<dbReference type="GO" id="GO:0008408">
    <property type="term" value="F:3'-5' exonuclease activity"/>
    <property type="evidence" value="ECO:0007669"/>
    <property type="project" value="InterPro"/>
</dbReference>
<keyword evidence="11" id="KW-1185">Reference proteome</keyword>
<dbReference type="Gene3D" id="3.20.20.140">
    <property type="entry name" value="Metal-dependent hydrolases"/>
    <property type="match status" value="1"/>
</dbReference>
<dbReference type="InterPro" id="IPR029460">
    <property type="entry name" value="DNAPol_HHH"/>
</dbReference>
<dbReference type="InterPro" id="IPR003141">
    <property type="entry name" value="Pol/His_phosphatase_N"/>
</dbReference>
<evidence type="ECO:0000256" key="8">
    <source>
        <dbReference type="ARBA" id="ARBA00049244"/>
    </source>
</evidence>
<keyword evidence="4 10" id="KW-0808">Transferase</keyword>
<evidence type="ECO:0000259" key="9">
    <source>
        <dbReference type="SMART" id="SM00481"/>
    </source>
</evidence>
<dbReference type="InterPro" id="IPR011708">
    <property type="entry name" value="DNA_pol3_alpha_NTPase_dom"/>
</dbReference>
<comment type="subcellular location">
    <subcellularLocation>
        <location evidence="1">Cytoplasm</location>
    </subcellularLocation>
</comment>
<dbReference type="NCBIfam" id="TIGR00594">
    <property type="entry name" value="polc"/>
    <property type="match status" value="2"/>
</dbReference>
<dbReference type="CDD" id="cd04485">
    <property type="entry name" value="DnaE_OBF"/>
    <property type="match status" value="1"/>
</dbReference>
<dbReference type="GO" id="GO:0006260">
    <property type="term" value="P:DNA replication"/>
    <property type="evidence" value="ECO:0007669"/>
    <property type="project" value="UniProtKB-KW"/>
</dbReference>
<evidence type="ECO:0000256" key="1">
    <source>
        <dbReference type="ARBA" id="ARBA00004496"/>
    </source>
</evidence>
<dbReference type="GO" id="GO:0005737">
    <property type="term" value="C:cytoplasm"/>
    <property type="evidence" value="ECO:0007669"/>
    <property type="project" value="UniProtKB-SubCell"/>
</dbReference>
<evidence type="ECO:0000313" key="10">
    <source>
        <dbReference type="EMBL" id="KJV56445.1"/>
    </source>
</evidence>
<evidence type="ECO:0000256" key="5">
    <source>
        <dbReference type="ARBA" id="ARBA00022695"/>
    </source>
</evidence>
<dbReference type="Proteomes" id="UP000033616">
    <property type="component" value="Unassembled WGS sequence"/>
</dbReference>
<dbReference type="Pfam" id="PF01336">
    <property type="entry name" value="tRNA_anti-codon"/>
    <property type="match status" value="1"/>
</dbReference>
<proteinExistence type="predicted"/>
<evidence type="ECO:0000256" key="2">
    <source>
        <dbReference type="ARBA" id="ARBA00012417"/>
    </source>
</evidence>
<dbReference type="InterPro" id="IPR016195">
    <property type="entry name" value="Pol/histidinol_Pase-like"/>
</dbReference>
<dbReference type="InterPro" id="IPR040982">
    <property type="entry name" value="DNA_pol3_finger"/>
</dbReference>
<dbReference type="Pfam" id="PF02811">
    <property type="entry name" value="PHP"/>
    <property type="match status" value="1"/>
</dbReference>
<keyword evidence="7" id="KW-0239">DNA-directed DNA polymerase</keyword>
<gene>
    <name evidence="10" type="primary">dnaE1</name>
    <name evidence="10" type="ORF">OCHUTO_0457</name>
</gene>